<dbReference type="AlphaFoldDB" id="A0A3P7L0Y5"/>
<proteinExistence type="predicted"/>
<dbReference type="EMBL" id="UYYB01027889">
    <property type="protein sequence ID" value="VDM72918.1"/>
    <property type="molecule type" value="Genomic_DNA"/>
</dbReference>
<dbReference type="Gene3D" id="2.60.120.290">
    <property type="entry name" value="Spermadhesin, CUB domain"/>
    <property type="match status" value="1"/>
</dbReference>
<keyword evidence="2" id="KW-1185">Reference proteome</keyword>
<gene>
    <name evidence="1" type="ORF">SVUK_LOCUS7916</name>
</gene>
<reference evidence="1 2" key="1">
    <citation type="submission" date="2018-11" db="EMBL/GenBank/DDBJ databases">
        <authorList>
            <consortium name="Pathogen Informatics"/>
        </authorList>
    </citation>
    <scope>NUCLEOTIDE SEQUENCE [LARGE SCALE GENOMIC DNA]</scope>
</reference>
<dbReference type="InterPro" id="IPR035914">
    <property type="entry name" value="Sperma_CUB_dom_sf"/>
</dbReference>
<evidence type="ECO:0000313" key="1">
    <source>
        <dbReference type="EMBL" id="VDM72918.1"/>
    </source>
</evidence>
<evidence type="ECO:0008006" key="3">
    <source>
        <dbReference type="Google" id="ProtNLM"/>
    </source>
</evidence>
<evidence type="ECO:0000313" key="2">
    <source>
        <dbReference type="Proteomes" id="UP000270094"/>
    </source>
</evidence>
<sequence length="142" mass="15743">MQNKDYTFATLSYYCKSPSGQKLEVTFDMINFPCLDTCTSFVEVKAARNKIPTGARLCCKAGQTIYSEDDDLILIFRGDANIQKGWRGFTARFRYYGNAVPTKELIVATNEPQTTKTTTATTTTSTTTVTYTSTTTTTTTTT</sequence>
<accession>A0A3P7L0Y5</accession>
<dbReference type="Proteomes" id="UP000270094">
    <property type="component" value="Unassembled WGS sequence"/>
</dbReference>
<protein>
    <recommendedName>
        <fullName evidence="3">CUB domain-containing protein</fullName>
    </recommendedName>
</protein>
<dbReference type="SUPFAM" id="SSF49854">
    <property type="entry name" value="Spermadhesin, CUB domain"/>
    <property type="match status" value="1"/>
</dbReference>
<organism evidence="1 2">
    <name type="scientific">Strongylus vulgaris</name>
    <name type="common">Blood worm</name>
    <dbReference type="NCBI Taxonomy" id="40348"/>
    <lineage>
        <taxon>Eukaryota</taxon>
        <taxon>Metazoa</taxon>
        <taxon>Ecdysozoa</taxon>
        <taxon>Nematoda</taxon>
        <taxon>Chromadorea</taxon>
        <taxon>Rhabditida</taxon>
        <taxon>Rhabditina</taxon>
        <taxon>Rhabditomorpha</taxon>
        <taxon>Strongyloidea</taxon>
        <taxon>Strongylidae</taxon>
        <taxon>Strongylus</taxon>
    </lineage>
</organism>
<feature type="non-terminal residue" evidence="1">
    <location>
        <position position="142"/>
    </location>
</feature>
<dbReference type="OrthoDB" id="5896522at2759"/>
<name>A0A3P7L0Y5_STRVU</name>